<name>A0ABT1PGD8_9ACTN</name>
<dbReference type="CDD" id="cd00093">
    <property type="entry name" value="HTH_XRE"/>
    <property type="match status" value="1"/>
</dbReference>
<dbReference type="InterPro" id="IPR043917">
    <property type="entry name" value="DUF5753"/>
</dbReference>
<dbReference type="InterPro" id="IPR000488">
    <property type="entry name" value="Death_dom"/>
</dbReference>
<dbReference type="SMART" id="SM00530">
    <property type="entry name" value="HTH_XRE"/>
    <property type="match status" value="1"/>
</dbReference>
<feature type="domain" description="Death" evidence="1">
    <location>
        <begin position="28"/>
        <end position="80"/>
    </location>
</feature>
<accession>A0ABT1PGD8</accession>
<gene>
    <name evidence="3" type="ORF">NON19_21005</name>
</gene>
<dbReference type="EMBL" id="JANFNH010000027">
    <property type="protein sequence ID" value="MCQ4044442.1"/>
    <property type="molecule type" value="Genomic_DNA"/>
</dbReference>
<reference evidence="3 4" key="1">
    <citation type="submission" date="2022-06" db="EMBL/GenBank/DDBJ databases">
        <title>Draft genome sequence of type strain Streptomyces rubrisoli DSM 42083.</title>
        <authorList>
            <person name="Duangmal K."/>
            <person name="Klaysubun C."/>
        </authorList>
    </citation>
    <scope>NUCLEOTIDE SEQUENCE [LARGE SCALE GENOMIC DNA]</scope>
    <source>
        <strain evidence="3 4">DSM 42083</strain>
    </source>
</reference>
<evidence type="ECO:0000259" key="2">
    <source>
        <dbReference type="PROSITE" id="PS50943"/>
    </source>
</evidence>
<comment type="caution">
    <text evidence="3">The sequence shown here is derived from an EMBL/GenBank/DDBJ whole genome shotgun (WGS) entry which is preliminary data.</text>
</comment>
<dbReference type="Pfam" id="PF13560">
    <property type="entry name" value="HTH_31"/>
    <property type="match status" value="1"/>
</dbReference>
<dbReference type="PROSITE" id="PS50017">
    <property type="entry name" value="DEATH_DOMAIN"/>
    <property type="match status" value="1"/>
</dbReference>
<protein>
    <submittedName>
        <fullName evidence="3">Helix-turn-helix transcriptional regulator</fullName>
    </submittedName>
</protein>
<proteinExistence type="predicted"/>
<dbReference type="Gene3D" id="1.10.260.40">
    <property type="entry name" value="lambda repressor-like DNA-binding domains"/>
    <property type="match status" value="1"/>
</dbReference>
<evidence type="ECO:0000313" key="3">
    <source>
        <dbReference type="EMBL" id="MCQ4044442.1"/>
    </source>
</evidence>
<sequence length="292" mass="32866">MSTDFQHARTALGARLRELRVESGMTGRELADALGWSQSKVSKLETGRQTATVEDLRAWAESTGHPEAANGLVARLRGMESRTRSWRRQLAAGHRPVQDAINTEHERSTVLHGWVPMLIPGILQTADYARHVFSAFADLHQCPRDLDAAVQGRLKRQEALYRRGKHYHILMWEPALRMQLCPPAVLAAQLDRLSGVIGLDTISLGIIPYEARLKLPPGNDFWIHDERLVVVEDWHAELWLDDAQNIALYLKIWETLNTSAVYGAEAQRIIARARASLNALENHAEDTQAARE</sequence>
<dbReference type="RefSeq" id="WP_255930283.1">
    <property type="nucleotide sequence ID" value="NZ_JANFNH010000027.1"/>
</dbReference>
<dbReference type="PROSITE" id="PS50943">
    <property type="entry name" value="HTH_CROC1"/>
    <property type="match status" value="1"/>
</dbReference>
<keyword evidence="4" id="KW-1185">Reference proteome</keyword>
<organism evidence="3 4">
    <name type="scientific">Streptantibioticus rubrisoli</name>
    <dbReference type="NCBI Taxonomy" id="1387313"/>
    <lineage>
        <taxon>Bacteria</taxon>
        <taxon>Bacillati</taxon>
        <taxon>Actinomycetota</taxon>
        <taxon>Actinomycetes</taxon>
        <taxon>Kitasatosporales</taxon>
        <taxon>Streptomycetaceae</taxon>
        <taxon>Streptantibioticus</taxon>
    </lineage>
</organism>
<dbReference type="InterPro" id="IPR010982">
    <property type="entry name" value="Lambda_DNA-bd_dom_sf"/>
</dbReference>
<evidence type="ECO:0000313" key="4">
    <source>
        <dbReference type="Proteomes" id="UP001206206"/>
    </source>
</evidence>
<dbReference type="InterPro" id="IPR001387">
    <property type="entry name" value="Cro/C1-type_HTH"/>
</dbReference>
<dbReference type="Proteomes" id="UP001206206">
    <property type="component" value="Unassembled WGS sequence"/>
</dbReference>
<dbReference type="SUPFAM" id="SSF47413">
    <property type="entry name" value="lambda repressor-like DNA-binding domains"/>
    <property type="match status" value="1"/>
</dbReference>
<evidence type="ECO:0000259" key="1">
    <source>
        <dbReference type="PROSITE" id="PS50017"/>
    </source>
</evidence>
<dbReference type="Pfam" id="PF19054">
    <property type="entry name" value="DUF5753"/>
    <property type="match status" value="1"/>
</dbReference>
<feature type="domain" description="HTH cro/C1-type" evidence="2">
    <location>
        <begin position="16"/>
        <end position="70"/>
    </location>
</feature>